<evidence type="ECO:0000256" key="1">
    <source>
        <dbReference type="ARBA" id="ARBA00008023"/>
    </source>
</evidence>
<dbReference type="Pfam" id="PF01725">
    <property type="entry name" value="Ham1p_like"/>
    <property type="match status" value="1"/>
</dbReference>
<keyword evidence="6 10" id="KW-0460">Magnesium</keyword>
<dbReference type="PANTHER" id="PTHR11067:SF9">
    <property type="entry name" value="INOSINE TRIPHOSPHATE PYROPHOSPHATASE"/>
    <property type="match status" value="1"/>
</dbReference>
<comment type="catalytic activity">
    <reaction evidence="9 10">
        <text>XTP + H2O = XMP + diphosphate + H(+)</text>
        <dbReference type="Rhea" id="RHEA:28610"/>
        <dbReference type="ChEBI" id="CHEBI:15377"/>
        <dbReference type="ChEBI" id="CHEBI:15378"/>
        <dbReference type="ChEBI" id="CHEBI:33019"/>
        <dbReference type="ChEBI" id="CHEBI:57464"/>
        <dbReference type="ChEBI" id="CHEBI:61314"/>
        <dbReference type="EC" id="3.6.1.66"/>
    </reaction>
</comment>
<dbReference type="InterPro" id="IPR029001">
    <property type="entry name" value="ITPase-like_fam"/>
</dbReference>
<evidence type="ECO:0000256" key="10">
    <source>
        <dbReference type="HAMAP-Rule" id="MF_01405"/>
    </source>
</evidence>
<evidence type="ECO:0000256" key="7">
    <source>
        <dbReference type="ARBA" id="ARBA00023080"/>
    </source>
</evidence>
<evidence type="ECO:0000256" key="11">
    <source>
        <dbReference type="RuleBase" id="RU003781"/>
    </source>
</evidence>
<keyword evidence="5 10" id="KW-0378">Hydrolase</keyword>
<evidence type="ECO:0000256" key="2">
    <source>
        <dbReference type="ARBA" id="ARBA00011738"/>
    </source>
</evidence>
<dbReference type="FunFam" id="3.90.950.10:FF:000001">
    <property type="entry name" value="dITP/XTP pyrophosphatase"/>
    <property type="match status" value="1"/>
</dbReference>
<dbReference type="AlphaFoldDB" id="A0A538TPB0"/>
<dbReference type="GO" id="GO:0046872">
    <property type="term" value="F:metal ion binding"/>
    <property type="evidence" value="ECO:0007669"/>
    <property type="project" value="UniProtKB-KW"/>
</dbReference>
<dbReference type="GO" id="GO:0009117">
    <property type="term" value="P:nucleotide metabolic process"/>
    <property type="evidence" value="ECO:0007669"/>
    <property type="project" value="UniProtKB-KW"/>
</dbReference>
<dbReference type="GO" id="GO:0036222">
    <property type="term" value="F:XTP diphosphatase activity"/>
    <property type="evidence" value="ECO:0007669"/>
    <property type="project" value="UniProtKB-UniRule"/>
</dbReference>
<evidence type="ECO:0000313" key="12">
    <source>
        <dbReference type="EMBL" id="TMQ65430.1"/>
    </source>
</evidence>
<evidence type="ECO:0000256" key="3">
    <source>
        <dbReference type="ARBA" id="ARBA00022723"/>
    </source>
</evidence>
<feature type="binding site" evidence="10">
    <location>
        <begin position="8"/>
        <end position="13"/>
    </location>
    <ligand>
        <name>substrate</name>
    </ligand>
</feature>
<comment type="cofactor">
    <cofactor evidence="10">
        <name>Mg(2+)</name>
        <dbReference type="ChEBI" id="CHEBI:18420"/>
    </cofactor>
    <text evidence="10">Binds 1 Mg(2+) ion per subunit.</text>
</comment>
<dbReference type="GO" id="GO:0035870">
    <property type="term" value="F:dITP diphosphatase activity"/>
    <property type="evidence" value="ECO:0007669"/>
    <property type="project" value="UniProtKB-UniRule"/>
</dbReference>
<dbReference type="HAMAP" id="MF_01405">
    <property type="entry name" value="Non_canon_purine_NTPase"/>
    <property type="match status" value="1"/>
</dbReference>
<evidence type="ECO:0000256" key="4">
    <source>
        <dbReference type="ARBA" id="ARBA00022741"/>
    </source>
</evidence>
<comment type="similarity">
    <text evidence="1 10 11">Belongs to the HAM1 NTPase family.</text>
</comment>
<gene>
    <name evidence="12" type="primary">rdgB</name>
    <name evidence="12" type="ORF">E6K79_05120</name>
</gene>
<dbReference type="InterPro" id="IPR020922">
    <property type="entry name" value="dITP/XTP_pyrophosphatase"/>
</dbReference>
<comment type="function">
    <text evidence="10">Pyrophosphatase that catalyzes the hydrolysis of nucleoside triphosphates to their monophosphate derivatives, with a high preference for the non-canonical purine nucleotides XTP (xanthosine triphosphate), dITP (deoxyinosine triphosphate) and ITP. Seems to function as a house-cleaning enzyme that removes non-canonical purine nucleotides from the nucleotide pool, thus preventing their incorporation into DNA/RNA and avoiding chromosomal lesions.</text>
</comment>
<comment type="caution">
    <text evidence="12">The sequence shown here is derived from an EMBL/GenBank/DDBJ whole genome shotgun (WGS) entry which is preliminary data.</text>
</comment>
<name>A0A538TPB0_UNCEI</name>
<dbReference type="EMBL" id="VBOZ01000013">
    <property type="protein sequence ID" value="TMQ65430.1"/>
    <property type="molecule type" value="Genomic_DNA"/>
</dbReference>
<keyword evidence="4 10" id="KW-0547">Nucleotide-binding</keyword>
<comment type="caution">
    <text evidence="10">Lacks conserved residue(s) required for the propagation of feature annotation.</text>
</comment>
<evidence type="ECO:0000256" key="8">
    <source>
        <dbReference type="ARBA" id="ARBA00051875"/>
    </source>
</evidence>
<evidence type="ECO:0000313" key="13">
    <source>
        <dbReference type="Proteomes" id="UP000317691"/>
    </source>
</evidence>
<evidence type="ECO:0000256" key="6">
    <source>
        <dbReference type="ARBA" id="ARBA00022842"/>
    </source>
</evidence>
<dbReference type="SUPFAM" id="SSF52972">
    <property type="entry name" value="ITPase-like"/>
    <property type="match status" value="1"/>
</dbReference>
<evidence type="ECO:0000256" key="9">
    <source>
        <dbReference type="ARBA" id="ARBA00052017"/>
    </source>
</evidence>
<feature type="active site" description="Proton acceptor" evidence="10">
    <location>
        <position position="70"/>
    </location>
</feature>
<accession>A0A538TPB0</accession>
<keyword evidence="7 10" id="KW-0546">Nucleotide metabolism</keyword>
<comment type="catalytic activity">
    <reaction evidence="8 10">
        <text>dITP + H2O = dIMP + diphosphate + H(+)</text>
        <dbReference type="Rhea" id="RHEA:28342"/>
        <dbReference type="ChEBI" id="CHEBI:15377"/>
        <dbReference type="ChEBI" id="CHEBI:15378"/>
        <dbReference type="ChEBI" id="CHEBI:33019"/>
        <dbReference type="ChEBI" id="CHEBI:61194"/>
        <dbReference type="ChEBI" id="CHEBI:61382"/>
        <dbReference type="EC" id="3.6.1.66"/>
    </reaction>
</comment>
<evidence type="ECO:0000256" key="5">
    <source>
        <dbReference type="ARBA" id="ARBA00022801"/>
    </source>
</evidence>
<dbReference type="GO" id="GO:0000166">
    <property type="term" value="F:nucleotide binding"/>
    <property type="evidence" value="ECO:0007669"/>
    <property type="project" value="UniProtKB-KW"/>
</dbReference>
<dbReference type="InterPro" id="IPR002637">
    <property type="entry name" value="RdgB/HAM1"/>
</dbReference>
<dbReference type="GO" id="GO:0005829">
    <property type="term" value="C:cytosol"/>
    <property type="evidence" value="ECO:0007669"/>
    <property type="project" value="TreeGrafter"/>
</dbReference>
<dbReference type="GO" id="GO:0009146">
    <property type="term" value="P:purine nucleoside triphosphate catabolic process"/>
    <property type="evidence" value="ECO:0007669"/>
    <property type="project" value="UniProtKB-UniRule"/>
</dbReference>
<dbReference type="CDD" id="cd00515">
    <property type="entry name" value="HAM1"/>
    <property type="match status" value="1"/>
</dbReference>
<feature type="binding site" evidence="10">
    <location>
        <position position="71"/>
    </location>
    <ligand>
        <name>substrate</name>
    </ligand>
</feature>
<dbReference type="GO" id="GO:0036220">
    <property type="term" value="F:ITP diphosphatase activity"/>
    <property type="evidence" value="ECO:0007669"/>
    <property type="project" value="UniProtKB-UniRule"/>
</dbReference>
<dbReference type="Proteomes" id="UP000317691">
    <property type="component" value="Unassembled WGS sequence"/>
</dbReference>
<feature type="binding site" evidence="10">
    <location>
        <begin position="153"/>
        <end position="156"/>
    </location>
    <ligand>
        <name>substrate</name>
    </ligand>
</feature>
<sequence>MELVVLATRNEGKARELTRLLEAAVERFQTLRDHPKLTLPPEAGSAYRENALAKARAVNEAVGLPALGDDSGLEVDALHRAPGLYSARFAGEGATDAENNALLLRSLEGVPPDGRTARYHCALVLVRGTDDVLEVEAVCEGRILEAPRGGEGFGYDPLFLPEGETLTFGELPAARKDAISHRGRAAALLVRAIRHGD</sequence>
<dbReference type="EC" id="3.6.1.66" evidence="10"/>
<dbReference type="NCBIfam" id="TIGR00042">
    <property type="entry name" value="RdgB/HAM1 family non-canonical purine NTP pyrophosphatase"/>
    <property type="match status" value="1"/>
</dbReference>
<dbReference type="GO" id="GO:0017111">
    <property type="term" value="F:ribonucleoside triphosphate phosphatase activity"/>
    <property type="evidence" value="ECO:0007669"/>
    <property type="project" value="InterPro"/>
</dbReference>
<reference evidence="12 13" key="1">
    <citation type="journal article" date="2019" name="Nat. Microbiol.">
        <title>Mediterranean grassland soil C-N compound turnover is dependent on rainfall and depth, and is mediated by genomically divergent microorganisms.</title>
        <authorList>
            <person name="Diamond S."/>
            <person name="Andeer P.F."/>
            <person name="Li Z."/>
            <person name="Crits-Christoph A."/>
            <person name="Burstein D."/>
            <person name="Anantharaman K."/>
            <person name="Lane K.R."/>
            <person name="Thomas B.C."/>
            <person name="Pan C."/>
            <person name="Northen T.R."/>
            <person name="Banfield J.F."/>
        </authorList>
    </citation>
    <scope>NUCLEOTIDE SEQUENCE [LARGE SCALE GENOMIC DNA]</scope>
    <source>
        <strain evidence="12">WS_9</strain>
    </source>
</reference>
<protein>
    <recommendedName>
        <fullName evidence="10">dITP/XTP pyrophosphatase</fullName>
        <ecNumber evidence="10">3.6.1.66</ecNumber>
    </recommendedName>
    <alternativeName>
        <fullName evidence="10">Non-canonical purine NTP pyrophosphatase</fullName>
    </alternativeName>
    <alternativeName>
        <fullName evidence="10">Non-standard purine NTP pyrophosphatase</fullName>
    </alternativeName>
    <alternativeName>
        <fullName evidence="10">Nucleoside-triphosphate diphosphatase</fullName>
    </alternativeName>
    <alternativeName>
        <fullName evidence="10">Nucleoside-triphosphate pyrophosphatase</fullName>
        <shortName evidence="10">NTPase</shortName>
    </alternativeName>
</protein>
<feature type="binding site" evidence="10">
    <location>
        <begin position="181"/>
        <end position="182"/>
    </location>
    <ligand>
        <name>substrate</name>
    </ligand>
</feature>
<dbReference type="PANTHER" id="PTHR11067">
    <property type="entry name" value="INOSINE TRIPHOSPHATE PYROPHOSPHATASE/HAM1 PROTEIN"/>
    <property type="match status" value="1"/>
</dbReference>
<organism evidence="12 13">
    <name type="scientific">Eiseniibacteriota bacterium</name>
    <dbReference type="NCBI Taxonomy" id="2212470"/>
    <lineage>
        <taxon>Bacteria</taxon>
        <taxon>Candidatus Eiseniibacteriota</taxon>
    </lineage>
</organism>
<feature type="binding site" evidence="10">
    <location>
        <position position="70"/>
    </location>
    <ligand>
        <name>Mg(2+)</name>
        <dbReference type="ChEBI" id="CHEBI:18420"/>
    </ligand>
</feature>
<feature type="binding site" evidence="10">
    <location>
        <position position="176"/>
    </location>
    <ligand>
        <name>substrate</name>
    </ligand>
</feature>
<comment type="catalytic activity">
    <reaction evidence="10">
        <text>ITP + H2O = IMP + diphosphate + H(+)</text>
        <dbReference type="Rhea" id="RHEA:29399"/>
        <dbReference type="ChEBI" id="CHEBI:15377"/>
        <dbReference type="ChEBI" id="CHEBI:15378"/>
        <dbReference type="ChEBI" id="CHEBI:33019"/>
        <dbReference type="ChEBI" id="CHEBI:58053"/>
        <dbReference type="ChEBI" id="CHEBI:61402"/>
        <dbReference type="EC" id="3.6.1.66"/>
    </reaction>
</comment>
<keyword evidence="3 10" id="KW-0479">Metal-binding</keyword>
<dbReference type="Gene3D" id="3.90.950.10">
    <property type="match status" value="1"/>
</dbReference>
<comment type="subunit">
    <text evidence="2 10">Homodimer.</text>
</comment>
<proteinExistence type="inferred from homology"/>